<accession>A0A0G1S5F3</accession>
<proteinExistence type="predicted"/>
<reference evidence="1 2" key="1">
    <citation type="journal article" date="2015" name="Nature">
        <title>rRNA introns, odd ribosomes, and small enigmatic genomes across a large radiation of phyla.</title>
        <authorList>
            <person name="Brown C.T."/>
            <person name="Hug L.A."/>
            <person name="Thomas B.C."/>
            <person name="Sharon I."/>
            <person name="Castelle C.J."/>
            <person name="Singh A."/>
            <person name="Wilkins M.J."/>
            <person name="Williams K.H."/>
            <person name="Banfield J.F."/>
        </authorList>
    </citation>
    <scope>NUCLEOTIDE SEQUENCE [LARGE SCALE GENOMIC DNA]</scope>
</reference>
<evidence type="ECO:0000313" key="1">
    <source>
        <dbReference type="EMBL" id="KKU64591.1"/>
    </source>
</evidence>
<sequence length="135" mass="15515">MKPRIFITASFEEDGNREEVEKLCNLVKSAGFEDFCFIRDVEHYQKIFNNPVELMKRAKEEIEKSDYLLIDMTDKPTGRAIEAGMAYALGKKVVVIMKRGTRVKDTTRGISTTIIEYDKVDEIVGPLSQMILEKF</sequence>
<protein>
    <recommendedName>
        <fullName evidence="3">Nucleoside 2-deoxyribosyltransferase</fullName>
    </recommendedName>
</protein>
<dbReference type="AlphaFoldDB" id="A0A0G1S5F3"/>
<dbReference type="SUPFAM" id="SSF52309">
    <property type="entry name" value="N-(deoxy)ribosyltransferase-like"/>
    <property type="match status" value="1"/>
</dbReference>
<dbReference type="Gene3D" id="3.40.50.450">
    <property type="match status" value="1"/>
</dbReference>
<dbReference type="Proteomes" id="UP000034501">
    <property type="component" value="Unassembled WGS sequence"/>
</dbReference>
<evidence type="ECO:0000313" key="2">
    <source>
        <dbReference type="Proteomes" id="UP000034501"/>
    </source>
</evidence>
<organism evidence="1 2">
    <name type="scientific">Candidatus Woesebacteria bacterium GW2011_GWC2_47_16</name>
    <dbReference type="NCBI Taxonomy" id="1618590"/>
    <lineage>
        <taxon>Bacteria</taxon>
        <taxon>Candidatus Woeseibacteriota</taxon>
    </lineage>
</organism>
<dbReference type="EMBL" id="LCNW01000011">
    <property type="protein sequence ID" value="KKU64591.1"/>
    <property type="molecule type" value="Genomic_DNA"/>
</dbReference>
<name>A0A0G1S5F3_9BACT</name>
<gene>
    <name evidence="1" type="ORF">UX88_C0011G0008</name>
</gene>
<evidence type="ECO:0008006" key="3">
    <source>
        <dbReference type="Google" id="ProtNLM"/>
    </source>
</evidence>
<comment type="caution">
    <text evidence="1">The sequence shown here is derived from an EMBL/GenBank/DDBJ whole genome shotgun (WGS) entry which is preliminary data.</text>
</comment>